<evidence type="ECO:0000256" key="1">
    <source>
        <dbReference type="SAM" id="SignalP"/>
    </source>
</evidence>
<dbReference type="Proteomes" id="UP000317839">
    <property type="component" value="Unassembled WGS sequence"/>
</dbReference>
<evidence type="ECO:0000313" key="3">
    <source>
        <dbReference type="EMBL" id="TQV76998.1"/>
    </source>
</evidence>
<dbReference type="Pfam" id="PF13406">
    <property type="entry name" value="SLT_2"/>
    <property type="match status" value="1"/>
</dbReference>
<evidence type="ECO:0000313" key="4">
    <source>
        <dbReference type="Proteomes" id="UP000317839"/>
    </source>
</evidence>
<proteinExistence type="predicted"/>
<dbReference type="GO" id="GO:0008933">
    <property type="term" value="F:peptidoglycan lytic transglycosylase activity"/>
    <property type="evidence" value="ECO:0007669"/>
    <property type="project" value="TreeGrafter"/>
</dbReference>
<dbReference type="NCBIfam" id="TIGR02283">
    <property type="entry name" value="MltB_2"/>
    <property type="match status" value="1"/>
</dbReference>
<dbReference type="PANTHER" id="PTHR30163">
    <property type="entry name" value="MEMBRANE-BOUND LYTIC MUREIN TRANSGLYCOSYLASE B"/>
    <property type="match status" value="1"/>
</dbReference>
<dbReference type="RefSeq" id="WP_142888358.1">
    <property type="nucleotide sequence ID" value="NZ_VIKR01000001.1"/>
</dbReference>
<dbReference type="AlphaFoldDB" id="A0A545TIF4"/>
<keyword evidence="4" id="KW-1185">Reference proteome</keyword>
<dbReference type="EMBL" id="VIKR01000001">
    <property type="protein sequence ID" value="TQV76998.1"/>
    <property type="molecule type" value="Genomic_DNA"/>
</dbReference>
<reference evidence="3 4" key="1">
    <citation type="submission" date="2019-06" db="EMBL/GenBank/DDBJ databases">
        <title>Draft genome of Aliikangiella marina GYP-15.</title>
        <authorList>
            <person name="Wang G."/>
        </authorList>
    </citation>
    <scope>NUCLEOTIDE SEQUENCE [LARGE SCALE GENOMIC DNA]</scope>
    <source>
        <strain evidence="3 4">GYP-15</strain>
    </source>
</reference>
<dbReference type="InterPro" id="IPR023346">
    <property type="entry name" value="Lysozyme-like_dom_sf"/>
</dbReference>
<sequence length="333" mass="37676">MKSKLFFLLGFSLFVNSVSVEATSDPTPEQKFAEWKQALKPEMLEQGAPESLVDEIIGSLKYIPRVIELDRRQPEGTMTHEEYLTRVIPDSKVKRARKEFAKNRDLLQEAETNTGVSARFIVALWGKETHFGNITGNYHVPSALATLAFDGRRASFFRKELMAATQILKEGHISLDDMKGSWAGAMGNCQFMPSSFLRFATDANGDGKKDIWGDKQDIFASMGNYLAQSGWKSEQTWGRQVKILNDFSNYKLGKKHKQTLAQWQAQGVRRYDLRDLPSVDIEAYLIAPGGEKGRLYLVYNNFDVLMRWNRSHYFATGVGYLADRIAYPASSGD</sequence>
<dbReference type="Gene3D" id="1.10.530.10">
    <property type="match status" value="1"/>
</dbReference>
<feature type="chain" id="PRO_5022056952" evidence="1">
    <location>
        <begin position="23"/>
        <end position="333"/>
    </location>
</feature>
<dbReference type="InterPro" id="IPR043426">
    <property type="entry name" value="MltB-like"/>
</dbReference>
<organism evidence="3 4">
    <name type="scientific">Aliikangiella marina</name>
    <dbReference type="NCBI Taxonomy" id="1712262"/>
    <lineage>
        <taxon>Bacteria</taxon>
        <taxon>Pseudomonadati</taxon>
        <taxon>Pseudomonadota</taxon>
        <taxon>Gammaproteobacteria</taxon>
        <taxon>Oceanospirillales</taxon>
        <taxon>Pleioneaceae</taxon>
        <taxon>Aliikangiella</taxon>
    </lineage>
</organism>
<dbReference type="SUPFAM" id="SSF53955">
    <property type="entry name" value="Lysozyme-like"/>
    <property type="match status" value="1"/>
</dbReference>
<feature type="domain" description="Transglycosylase SLT" evidence="2">
    <location>
        <begin position="32"/>
        <end position="323"/>
    </location>
</feature>
<dbReference type="GO" id="GO:0009253">
    <property type="term" value="P:peptidoglycan catabolic process"/>
    <property type="evidence" value="ECO:0007669"/>
    <property type="project" value="TreeGrafter"/>
</dbReference>
<evidence type="ECO:0000259" key="2">
    <source>
        <dbReference type="Pfam" id="PF13406"/>
    </source>
</evidence>
<gene>
    <name evidence="3" type="ORF">FLL45_03325</name>
</gene>
<name>A0A545TIF4_9GAMM</name>
<dbReference type="OrthoDB" id="9772911at2"/>
<feature type="signal peptide" evidence="1">
    <location>
        <begin position="1"/>
        <end position="22"/>
    </location>
</feature>
<dbReference type="InterPro" id="IPR031304">
    <property type="entry name" value="SLT_2"/>
</dbReference>
<keyword evidence="1" id="KW-0732">Signal</keyword>
<dbReference type="InterPro" id="IPR011970">
    <property type="entry name" value="MltB_2"/>
</dbReference>
<dbReference type="CDD" id="cd13399">
    <property type="entry name" value="Slt35-like"/>
    <property type="match status" value="1"/>
</dbReference>
<dbReference type="Gene3D" id="1.10.8.350">
    <property type="entry name" value="Bacterial muramidase"/>
    <property type="match status" value="1"/>
</dbReference>
<accession>A0A545TIF4</accession>
<dbReference type="PANTHER" id="PTHR30163:SF8">
    <property type="entry name" value="LYTIC MUREIN TRANSGLYCOSYLASE"/>
    <property type="match status" value="1"/>
</dbReference>
<comment type="caution">
    <text evidence="3">The sequence shown here is derived from an EMBL/GenBank/DDBJ whole genome shotgun (WGS) entry which is preliminary data.</text>
</comment>
<dbReference type="FunFam" id="1.10.8.350:FF:000001">
    <property type="entry name" value="Lytic murein transglycosylase B"/>
    <property type="match status" value="1"/>
</dbReference>
<protein>
    <submittedName>
        <fullName evidence="3">Lytic murein transglycosylase</fullName>
    </submittedName>
</protein>